<feature type="transmembrane region" description="Helical" evidence="1">
    <location>
        <begin position="348"/>
        <end position="369"/>
    </location>
</feature>
<evidence type="ECO:0000259" key="2">
    <source>
        <dbReference type="Pfam" id="PF01757"/>
    </source>
</evidence>
<dbReference type="PANTHER" id="PTHR23028">
    <property type="entry name" value="ACETYLTRANSFERASE"/>
    <property type="match status" value="1"/>
</dbReference>
<dbReference type="InParanoid" id="O16467"/>
<dbReference type="eggNOG" id="ENOG502TFQK">
    <property type="taxonomic scope" value="Eukaryota"/>
</dbReference>
<dbReference type="STRING" id="6239.F41E6.14.1"/>
<keyword evidence="1" id="KW-0812">Transmembrane</keyword>
<reference evidence="4 5" key="1">
    <citation type="journal article" date="1998" name="Science">
        <title>Genome sequence of the nematode C. elegans: a platform for investigating biology.</title>
        <authorList>
            <consortium name="The C. elegans sequencing consortium"/>
            <person name="Sulson J.E."/>
            <person name="Waterston R."/>
        </authorList>
    </citation>
    <scope>NUCLEOTIDE SEQUENCE [LARGE SCALE GENOMIC DNA]</scope>
    <source>
        <strain evidence="4 5">Bristol N2</strain>
    </source>
</reference>
<feature type="transmembrane region" description="Helical" evidence="1">
    <location>
        <begin position="135"/>
        <end position="155"/>
    </location>
</feature>
<dbReference type="Pfam" id="PF19040">
    <property type="entry name" value="SGNH"/>
    <property type="match status" value="1"/>
</dbReference>
<dbReference type="UCSC" id="F41E6.14">
    <property type="organism name" value="c. elegans"/>
</dbReference>
<dbReference type="SUPFAM" id="SSF52266">
    <property type="entry name" value="SGNH hydrolase"/>
    <property type="match status" value="1"/>
</dbReference>
<dbReference type="EMBL" id="BX284605">
    <property type="protein sequence ID" value="CCD64092.2"/>
    <property type="molecule type" value="Genomic_DNA"/>
</dbReference>
<dbReference type="CTD" id="185622"/>
<proteinExistence type="predicted"/>
<sequence length="658" mass="75990">MSSSKFQSLQGLRGISIILVLIFHLFPKIFSNGFVGVDMFFVLSGYLMTKILSKEFTLKSVLIFYKNRFIRIIPLYYLTIFGTIIGVLCLVLRTERSDFLFDVRWCLPLISNFQPIFEHHSYWDQVSTIRYLTHLWSLCTELQYYLMAPIIYFIASNLSNSNRIFGYSLAIIILFLFQLLTPFELSYCFLASRVWQFLLGSVAFDLSQKNNETMDFYIEMKKNKENWNLFDIVPYIFLAVLTTVLILPWMFGEHLTRFAMSICAAILCLLCGRLENSFLTFPPLAFIGDISYVTYLIHWPVINFVKYIQQKDHLNLEVYEAVIAIFVVFVLSLLSHFLIEKKLSQFDFYINFTITAFTIGMCLAMIPWIENNQCLAMKTLSNPLIENAEFNFNKSNTIIPISDLGCDFNETTAKLPLNTFGIEYCSKKGNGTGTIMVIGNSLSIRAFSTIFKLFDGRYEEIRLFAKHGGAPLLNIVPLYNAVVLDMARDIKPDLLWIIQGMNEITFHGTSNTYNFESNALDEVIPKTLDTFKTVAKMVFIDLPYYVTIDYPAKLMARSLIYRKNLEEKLAVNFKTVNRQLSDQTDRLLNANCSNCQFNDIQKALTNGSDKFYLFEKDTYKALTYDGSHLTLTGFKYIEPIYQKGIDSYFQMLDSSENL</sequence>
<dbReference type="WormBase" id="F41E6.14">
    <property type="protein sequence ID" value="CE51436"/>
    <property type="gene ID" value="WBGene00018295"/>
    <property type="gene designation" value="oac-29"/>
</dbReference>
<dbReference type="Bgee" id="WBGene00018295">
    <property type="expression patterns" value="Expressed in larva"/>
</dbReference>
<feature type="domain" description="SGNH" evidence="3">
    <location>
        <begin position="421"/>
        <end position="642"/>
    </location>
</feature>
<dbReference type="InterPro" id="IPR002656">
    <property type="entry name" value="Acyl_transf_3_dom"/>
</dbReference>
<protein>
    <submittedName>
        <fullName evidence="4">Acyl_transf_3 domain-containing protein</fullName>
    </submittedName>
</protein>
<keyword evidence="5" id="KW-1185">Reference proteome</keyword>
<keyword evidence="1" id="KW-1133">Transmembrane helix</keyword>
<evidence type="ECO:0000256" key="1">
    <source>
        <dbReference type="SAM" id="Phobius"/>
    </source>
</evidence>
<feature type="transmembrane region" description="Helical" evidence="1">
    <location>
        <begin position="321"/>
        <end position="339"/>
    </location>
</feature>
<dbReference type="FunCoup" id="O16467">
    <property type="interactions" value="15"/>
</dbReference>
<dbReference type="GO" id="GO:0016747">
    <property type="term" value="F:acyltransferase activity, transferring groups other than amino-acyl groups"/>
    <property type="evidence" value="ECO:0007669"/>
    <property type="project" value="InterPro"/>
</dbReference>
<dbReference type="PIR" id="T31884">
    <property type="entry name" value="T31884"/>
</dbReference>
<dbReference type="RefSeq" id="NP_505228.2">
    <property type="nucleotide sequence ID" value="NM_072827.3"/>
</dbReference>
<feature type="transmembrane region" description="Helical" evidence="1">
    <location>
        <begin position="164"/>
        <end position="183"/>
    </location>
</feature>
<feature type="transmembrane region" description="Helical" evidence="1">
    <location>
        <begin position="227"/>
        <end position="249"/>
    </location>
</feature>
<keyword evidence="1" id="KW-0472">Membrane</keyword>
<accession>O16467</accession>
<name>O16467_CAEEL</name>
<evidence type="ECO:0000313" key="4">
    <source>
        <dbReference type="EMBL" id="CCD64092.2"/>
    </source>
</evidence>
<dbReference type="GO" id="GO:0016020">
    <property type="term" value="C:membrane"/>
    <property type="evidence" value="ECO:0000318"/>
    <property type="project" value="GO_Central"/>
</dbReference>
<evidence type="ECO:0000313" key="5">
    <source>
        <dbReference type="Proteomes" id="UP000001940"/>
    </source>
</evidence>
<dbReference type="InterPro" id="IPR043968">
    <property type="entry name" value="SGNH"/>
</dbReference>
<feature type="domain" description="Acyltransferase 3" evidence="2">
    <location>
        <begin position="7"/>
        <end position="334"/>
    </location>
</feature>
<dbReference type="PaxDb" id="6239-F41E6.14"/>
<dbReference type="InterPro" id="IPR050879">
    <property type="entry name" value="Acyltransferase_3"/>
</dbReference>
<dbReference type="Proteomes" id="UP000001940">
    <property type="component" value="Chromosome V"/>
</dbReference>
<dbReference type="HOGENOM" id="CLU_005679_12_1_1"/>
<dbReference type="Pfam" id="PF01757">
    <property type="entry name" value="Acyl_transf_3"/>
    <property type="match status" value="1"/>
</dbReference>
<organism evidence="4 5">
    <name type="scientific">Caenorhabditis elegans</name>
    <dbReference type="NCBI Taxonomy" id="6239"/>
    <lineage>
        <taxon>Eukaryota</taxon>
        <taxon>Metazoa</taxon>
        <taxon>Ecdysozoa</taxon>
        <taxon>Nematoda</taxon>
        <taxon>Chromadorea</taxon>
        <taxon>Rhabditida</taxon>
        <taxon>Rhabditina</taxon>
        <taxon>Rhabditomorpha</taxon>
        <taxon>Rhabditoidea</taxon>
        <taxon>Rhabditidae</taxon>
        <taxon>Peloderinae</taxon>
        <taxon>Caenorhabditis</taxon>
    </lineage>
</organism>
<dbReference type="OrthoDB" id="92766at2759"/>
<dbReference type="GeneID" id="185622"/>
<feature type="transmembrane region" description="Helical" evidence="1">
    <location>
        <begin position="255"/>
        <end position="272"/>
    </location>
</feature>
<evidence type="ECO:0000313" key="6">
    <source>
        <dbReference type="WormBase" id="F41E6.14"/>
    </source>
</evidence>
<dbReference type="GO" id="GO:0000271">
    <property type="term" value="P:polysaccharide biosynthetic process"/>
    <property type="evidence" value="ECO:0000318"/>
    <property type="project" value="GO_Central"/>
</dbReference>
<dbReference type="PANTHER" id="PTHR23028:SF53">
    <property type="entry name" value="ACYL_TRANSF_3 DOMAIN-CONTAINING PROTEIN"/>
    <property type="match status" value="1"/>
</dbReference>
<dbReference type="AGR" id="WB:WBGene00018295"/>
<feature type="transmembrane region" description="Helical" evidence="1">
    <location>
        <begin position="284"/>
        <end position="301"/>
    </location>
</feature>
<gene>
    <name evidence="4 6" type="primary">oac-29</name>
    <name evidence="4" type="ORF">CELE_F41E6.14</name>
    <name evidence="6" type="ORF">F41E6.14</name>
</gene>
<dbReference type="AlphaFoldDB" id="O16467"/>
<feature type="transmembrane region" description="Helical" evidence="1">
    <location>
        <begin position="74"/>
        <end position="93"/>
    </location>
</feature>
<evidence type="ECO:0000259" key="3">
    <source>
        <dbReference type="Pfam" id="PF19040"/>
    </source>
</evidence>
<dbReference type="KEGG" id="cel:CELE_F41E6.14"/>